<accession>A0ACB9KTY9</accession>
<name>A0ACB9KTY9_BAUVA</name>
<organism evidence="1 2">
    <name type="scientific">Bauhinia variegata</name>
    <name type="common">Purple orchid tree</name>
    <name type="synonym">Phanera variegata</name>
    <dbReference type="NCBI Taxonomy" id="167791"/>
    <lineage>
        <taxon>Eukaryota</taxon>
        <taxon>Viridiplantae</taxon>
        <taxon>Streptophyta</taxon>
        <taxon>Embryophyta</taxon>
        <taxon>Tracheophyta</taxon>
        <taxon>Spermatophyta</taxon>
        <taxon>Magnoliopsida</taxon>
        <taxon>eudicotyledons</taxon>
        <taxon>Gunneridae</taxon>
        <taxon>Pentapetalae</taxon>
        <taxon>rosids</taxon>
        <taxon>fabids</taxon>
        <taxon>Fabales</taxon>
        <taxon>Fabaceae</taxon>
        <taxon>Cercidoideae</taxon>
        <taxon>Cercideae</taxon>
        <taxon>Bauhiniinae</taxon>
        <taxon>Bauhinia</taxon>
    </lineage>
</organism>
<evidence type="ECO:0000313" key="2">
    <source>
        <dbReference type="Proteomes" id="UP000828941"/>
    </source>
</evidence>
<reference evidence="1 2" key="1">
    <citation type="journal article" date="2022" name="DNA Res.">
        <title>Chromosomal-level genome assembly of the orchid tree Bauhinia variegata (Leguminosae; Cercidoideae) supports the allotetraploid origin hypothesis of Bauhinia.</title>
        <authorList>
            <person name="Zhong Y."/>
            <person name="Chen Y."/>
            <person name="Zheng D."/>
            <person name="Pang J."/>
            <person name="Liu Y."/>
            <person name="Luo S."/>
            <person name="Meng S."/>
            <person name="Qian L."/>
            <person name="Wei D."/>
            <person name="Dai S."/>
            <person name="Zhou R."/>
        </authorList>
    </citation>
    <scope>NUCLEOTIDE SEQUENCE [LARGE SCALE GENOMIC DNA]</scope>
    <source>
        <strain evidence="1">BV-YZ2020</strain>
    </source>
</reference>
<keyword evidence="2" id="KW-1185">Reference proteome</keyword>
<proteinExistence type="predicted"/>
<protein>
    <submittedName>
        <fullName evidence="1">Uncharacterized protein</fullName>
    </submittedName>
</protein>
<gene>
    <name evidence="1" type="ORF">L6164_034027</name>
</gene>
<dbReference type="Proteomes" id="UP000828941">
    <property type="component" value="Chromosome 13"/>
</dbReference>
<comment type="caution">
    <text evidence="1">The sequence shown here is derived from an EMBL/GenBank/DDBJ whole genome shotgun (WGS) entry which is preliminary data.</text>
</comment>
<sequence>MIPKNQAKKEVGNLKGTNGYGAITSKPMPQRMLSDSGQANEPFGLYKWLSFDSFFVAQQNRMKEALLNKQTTFGRSSSQNQQDTAVQVGGSSYLAAFSVQVPG</sequence>
<dbReference type="EMBL" id="CM039438">
    <property type="protein sequence ID" value="KAI4300678.1"/>
    <property type="molecule type" value="Genomic_DNA"/>
</dbReference>
<evidence type="ECO:0000313" key="1">
    <source>
        <dbReference type="EMBL" id="KAI4300678.1"/>
    </source>
</evidence>